<proteinExistence type="predicted"/>
<feature type="chain" id="PRO_5045536657" description="Secreted protein" evidence="1">
    <location>
        <begin position="26"/>
        <end position="76"/>
    </location>
</feature>
<sequence>MIRRASLAVLLALGTLTVISSPAHARACQIDYHCETYYYTDSSRTTLTGIKYENCVGDETWVGRRGSYPEFHETPC</sequence>
<comment type="caution">
    <text evidence="2">The sequence shown here is derived from an EMBL/GenBank/DDBJ whole genome shotgun (WGS) entry which is preliminary data.</text>
</comment>
<protein>
    <recommendedName>
        <fullName evidence="4">Secreted protein</fullName>
    </recommendedName>
</protein>
<evidence type="ECO:0000313" key="3">
    <source>
        <dbReference type="Proteomes" id="UP001597097"/>
    </source>
</evidence>
<name>A0ABW4G7D8_9ACTN</name>
<reference evidence="3" key="1">
    <citation type="journal article" date="2019" name="Int. J. Syst. Evol. Microbiol.">
        <title>The Global Catalogue of Microorganisms (GCM) 10K type strain sequencing project: providing services to taxonomists for standard genome sequencing and annotation.</title>
        <authorList>
            <consortium name="The Broad Institute Genomics Platform"/>
            <consortium name="The Broad Institute Genome Sequencing Center for Infectious Disease"/>
            <person name="Wu L."/>
            <person name="Ma J."/>
        </authorList>
    </citation>
    <scope>NUCLEOTIDE SEQUENCE [LARGE SCALE GENOMIC DNA]</scope>
    <source>
        <strain evidence="3">CGMCC 1.15399</strain>
    </source>
</reference>
<gene>
    <name evidence="2" type="ORF">ACFSJ0_16580</name>
</gene>
<evidence type="ECO:0000256" key="1">
    <source>
        <dbReference type="SAM" id="SignalP"/>
    </source>
</evidence>
<dbReference type="Pfam" id="PF19806">
    <property type="entry name" value="DUF6289"/>
    <property type="match status" value="1"/>
</dbReference>
<accession>A0ABW4G7D8</accession>
<dbReference type="InterPro" id="IPR046256">
    <property type="entry name" value="DUF6289"/>
</dbReference>
<organism evidence="2 3">
    <name type="scientific">Nonomuraea guangzhouensis</name>
    <dbReference type="NCBI Taxonomy" id="1291555"/>
    <lineage>
        <taxon>Bacteria</taxon>
        <taxon>Bacillati</taxon>
        <taxon>Actinomycetota</taxon>
        <taxon>Actinomycetes</taxon>
        <taxon>Streptosporangiales</taxon>
        <taxon>Streptosporangiaceae</taxon>
        <taxon>Nonomuraea</taxon>
    </lineage>
</organism>
<feature type="signal peptide" evidence="1">
    <location>
        <begin position="1"/>
        <end position="25"/>
    </location>
</feature>
<evidence type="ECO:0000313" key="2">
    <source>
        <dbReference type="EMBL" id="MFD1538673.1"/>
    </source>
</evidence>
<dbReference type="RefSeq" id="WP_219527444.1">
    <property type="nucleotide sequence ID" value="NZ_JAHKRM010000002.1"/>
</dbReference>
<keyword evidence="1" id="KW-0732">Signal</keyword>
<dbReference type="EMBL" id="JBHUCM010000013">
    <property type="protein sequence ID" value="MFD1538673.1"/>
    <property type="molecule type" value="Genomic_DNA"/>
</dbReference>
<evidence type="ECO:0008006" key="4">
    <source>
        <dbReference type="Google" id="ProtNLM"/>
    </source>
</evidence>
<keyword evidence="3" id="KW-1185">Reference proteome</keyword>
<dbReference type="Proteomes" id="UP001597097">
    <property type="component" value="Unassembled WGS sequence"/>
</dbReference>